<dbReference type="Proteomes" id="UP000008743">
    <property type="component" value="Unassembled WGS sequence"/>
</dbReference>
<dbReference type="GO" id="GO:0046872">
    <property type="term" value="F:metal ion binding"/>
    <property type="evidence" value="ECO:0007669"/>
    <property type="project" value="UniProtKB-KW"/>
</dbReference>
<comment type="function">
    <text evidence="14">Converts trimethyllysine (TML) into hydroxytrimethyllysine (HTML).</text>
</comment>
<dbReference type="FunFam" id="3.60.130.10:FF:000001">
    <property type="entry name" value="Trimethyllysine dioxygenase, mitochondrial"/>
    <property type="match status" value="1"/>
</dbReference>
<sequence>MAGLAPLAAAAAAAAGRRAPTRVAAAVAAAPFSTLLSGHAAHRKAPSPTEESPESAAAESSKPPRASAKASRASKATKAAEDVSASSSESTATSATADAPSPKKATRTRKAKETSAATEPSAEAPKARSSASTASKTSGDASTSLPSNGENGGKHGKAPTFVNVSVDTHNNMISIQAGGSEQVLFSTLWLRDHCRCSDCYNSQTNQRSLDTYKLPPSLLPESIRVVDGAKVVIQWPAIDPARLSEWAVIDNPGSLVDSSRRPAVSSYPAPEHAAHTSTYDVNWLLQFRHNNSVELTPPAFQEFPIQHWGSDLVQESVTVPFKEIMETEAGLFKWMDNLAKFGISFASGVPPTEAASEALCLKLGVLRNTNYSSGMWTLQPNMSKEDTAYSHAALKAHTDNTYYTDPCGLQVLHCIGFDGQLGHNIFVDGFNAASQLMLTHPGHLAVLSKTRVPFQWVDKNEQFYAAAPIITLNPYTGEPFQIRQNNDDRAPLLVSPHAQRSFYYALHAWYSLLRDPRHEFKTILRPGTLVAFDNHRVLHGRESFTGNRTVVGCYIGRDEFRSRYRSLRDANAAKPSGAKQA</sequence>
<evidence type="ECO:0000256" key="6">
    <source>
        <dbReference type="ARBA" id="ARBA00022723"/>
    </source>
</evidence>
<dbReference type="Gene3D" id="3.30.2020.30">
    <property type="match status" value="1"/>
</dbReference>
<evidence type="ECO:0000256" key="3">
    <source>
        <dbReference type="ARBA" id="ARBA00005022"/>
    </source>
</evidence>
<organism evidence="19 20">
    <name type="scientific">Capsaspora owczarzaki (strain ATCC 30864)</name>
    <dbReference type="NCBI Taxonomy" id="595528"/>
    <lineage>
        <taxon>Eukaryota</taxon>
        <taxon>Filasterea</taxon>
        <taxon>Capsaspora</taxon>
    </lineage>
</organism>
<dbReference type="SUPFAM" id="SSF51197">
    <property type="entry name" value="Clavaminate synthase-like"/>
    <property type="match status" value="1"/>
</dbReference>
<dbReference type="GO" id="GO:0005739">
    <property type="term" value="C:mitochondrion"/>
    <property type="evidence" value="ECO:0007669"/>
    <property type="project" value="TreeGrafter"/>
</dbReference>
<dbReference type="InterPro" id="IPR042098">
    <property type="entry name" value="TauD-like_sf"/>
</dbReference>
<dbReference type="CDD" id="cd00250">
    <property type="entry name" value="CAS_like"/>
    <property type="match status" value="1"/>
</dbReference>
<keyword evidence="9" id="KW-0560">Oxidoreductase</keyword>
<dbReference type="InParanoid" id="A0A0D2U7W4"/>
<keyword evidence="10" id="KW-0408">Iron</keyword>
<comment type="similarity">
    <text evidence="4">Belongs to the gamma-BBH/TMLD family.</text>
</comment>
<accession>A0A0D2U7W4</accession>
<dbReference type="Pfam" id="PF02668">
    <property type="entry name" value="TauD"/>
    <property type="match status" value="1"/>
</dbReference>
<evidence type="ECO:0000256" key="13">
    <source>
        <dbReference type="ARBA" id="ARBA00032283"/>
    </source>
</evidence>
<name>A0A0D2U7W4_CAPO3</name>
<dbReference type="PhylomeDB" id="A0A0D2U7W4"/>
<comment type="cofactor">
    <cofactor evidence="2">
        <name>L-ascorbate</name>
        <dbReference type="ChEBI" id="CHEBI:38290"/>
    </cofactor>
</comment>
<dbReference type="EC" id="1.14.11.8" evidence="5"/>
<evidence type="ECO:0000256" key="9">
    <source>
        <dbReference type="ARBA" id="ARBA00023002"/>
    </source>
</evidence>
<dbReference type="GO" id="GO:0045329">
    <property type="term" value="P:carnitine biosynthetic process"/>
    <property type="evidence" value="ECO:0007669"/>
    <property type="project" value="UniProtKB-KW"/>
</dbReference>
<dbReference type="PANTHER" id="PTHR10696">
    <property type="entry name" value="GAMMA-BUTYROBETAINE HYDROXYLASE-RELATED"/>
    <property type="match status" value="1"/>
</dbReference>
<keyword evidence="6" id="KW-0479">Metal-binding</keyword>
<evidence type="ECO:0000256" key="1">
    <source>
        <dbReference type="ARBA" id="ARBA00001954"/>
    </source>
</evidence>
<evidence type="ECO:0000256" key="8">
    <source>
        <dbReference type="ARBA" id="ARBA00022964"/>
    </source>
</evidence>
<dbReference type="InterPro" id="IPR038492">
    <property type="entry name" value="GBBH-like_N_sf"/>
</dbReference>
<keyword evidence="20" id="KW-1185">Reference proteome</keyword>
<feature type="compositionally biased region" description="Low complexity" evidence="16">
    <location>
        <begin position="46"/>
        <end position="103"/>
    </location>
</feature>
<evidence type="ECO:0000256" key="11">
    <source>
        <dbReference type="ARBA" id="ARBA00030363"/>
    </source>
</evidence>
<keyword evidence="8" id="KW-0223">Dioxygenase</keyword>
<dbReference type="AlphaFoldDB" id="A0A0D2U7W4"/>
<reference evidence="20" key="1">
    <citation type="submission" date="2011-02" db="EMBL/GenBank/DDBJ databases">
        <title>The Genome Sequence of Capsaspora owczarzaki ATCC 30864.</title>
        <authorList>
            <person name="Russ C."/>
            <person name="Cuomo C."/>
            <person name="Burger G."/>
            <person name="Gray M.W."/>
            <person name="Holland P.W.H."/>
            <person name="King N."/>
            <person name="Lang F.B.F."/>
            <person name="Roger A.J."/>
            <person name="Ruiz-Trillo I."/>
            <person name="Young S.K."/>
            <person name="Zeng Q."/>
            <person name="Gargeya S."/>
            <person name="Alvarado L."/>
            <person name="Berlin A."/>
            <person name="Chapman S.B."/>
            <person name="Chen Z."/>
            <person name="Freedman E."/>
            <person name="Gellesch M."/>
            <person name="Goldberg J."/>
            <person name="Griggs A."/>
            <person name="Gujja S."/>
            <person name="Heilman E."/>
            <person name="Heiman D."/>
            <person name="Howarth C."/>
            <person name="Mehta T."/>
            <person name="Neiman D."/>
            <person name="Pearson M."/>
            <person name="Roberts A."/>
            <person name="Saif S."/>
            <person name="Shea T."/>
            <person name="Shenoy N."/>
            <person name="Sisk P."/>
            <person name="Stolte C."/>
            <person name="Sykes S."/>
            <person name="White J."/>
            <person name="Yandava C."/>
            <person name="Haas B."/>
            <person name="Nusbaum C."/>
            <person name="Birren B."/>
        </authorList>
    </citation>
    <scope>NUCLEOTIDE SEQUENCE</scope>
    <source>
        <strain evidence="20">ATCC 30864</strain>
    </source>
</reference>
<evidence type="ECO:0000256" key="12">
    <source>
        <dbReference type="ARBA" id="ARBA00031778"/>
    </source>
</evidence>
<evidence type="ECO:0000313" key="20">
    <source>
        <dbReference type="Proteomes" id="UP000008743"/>
    </source>
</evidence>
<evidence type="ECO:0000259" key="17">
    <source>
        <dbReference type="Pfam" id="PF02668"/>
    </source>
</evidence>
<dbReference type="STRING" id="595528.A0A0D2U7W4"/>
<evidence type="ECO:0000256" key="2">
    <source>
        <dbReference type="ARBA" id="ARBA00001961"/>
    </source>
</evidence>
<dbReference type="PANTHER" id="PTHR10696:SF51">
    <property type="entry name" value="TRIMETHYLLYSINE DIOXYGENASE, MITOCHONDRIAL"/>
    <property type="match status" value="1"/>
</dbReference>
<dbReference type="OrthoDB" id="408743at2759"/>
<feature type="region of interest" description="Disordered" evidence="16">
    <location>
        <begin position="38"/>
        <end position="161"/>
    </location>
</feature>
<feature type="domain" description="TauD/TfdA-like" evidence="17">
    <location>
        <begin position="313"/>
        <end position="554"/>
    </location>
</feature>
<dbReference type="Pfam" id="PF06155">
    <property type="entry name" value="GBBH-like_N"/>
    <property type="match status" value="1"/>
</dbReference>
<protein>
    <recommendedName>
        <fullName evidence="5">trimethyllysine dioxygenase</fullName>
        <ecNumber evidence="5">1.14.11.8</ecNumber>
    </recommendedName>
    <alternativeName>
        <fullName evidence="12">Epsilon-trimethyllysine 2-oxoglutarate dioxygenase</fullName>
    </alternativeName>
    <alternativeName>
        <fullName evidence="11">TML hydroxylase</fullName>
    </alternativeName>
    <alternativeName>
        <fullName evidence="13">TML-alpha-ketoglutarate dioxygenase</fullName>
    </alternativeName>
</protein>
<dbReference type="Gene3D" id="3.60.130.10">
    <property type="entry name" value="Clavaminate synthase-like"/>
    <property type="match status" value="1"/>
</dbReference>
<gene>
    <name evidence="19" type="ORF">CAOG_002350</name>
</gene>
<evidence type="ECO:0000256" key="14">
    <source>
        <dbReference type="ARBA" id="ARBA00046008"/>
    </source>
</evidence>
<evidence type="ECO:0000256" key="16">
    <source>
        <dbReference type="SAM" id="MobiDB-lite"/>
    </source>
</evidence>
<comment type="cofactor">
    <cofactor evidence="1">
        <name>Fe(2+)</name>
        <dbReference type="ChEBI" id="CHEBI:29033"/>
    </cofactor>
</comment>
<evidence type="ECO:0000256" key="4">
    <source>
        <dbReference type="ARBA" id="ARBA00008654"/>
    </source>
</evidence>
<dbReference type="InterPro" id="IPR010376">
    <property type="entry name" value="GBBH-like_N"/>
</dbReference>
<evidence type="ECO:0000259" key="18">
    <source>
        <dbReference type="Pfam" id="PF06155"/>
    </source>
</evidence>
<dbReference type="GO" id="GO:0050353">
    <property type="term" value="F:trimethyllysine dioxygenase activity"/>
    <property type="evidence" value="ECO:0007669"/>
    <property type="project" value="UniProtKB-EC"/>
</dbReference>
<dbReference type="InterPro" id="IPR050411">
    <property type="entry name" value="AlphaKG_dependent_hydroxylases"/>
</dbReference>
<dbReference type="EMBL" id="KE346362">
    <property type="protein sequence ID" value="KJE91176.1"/>
    <property type="molecule type" value="Genomic_DNA"/>
</dbReference>
<comment type="catalytic activity">
    <reaction evidence="15">
        <text>N(6),N(6),N(6)-trimethyl-L-lysine + 2-oxoglutarate + O2 = (3S)-3-hydroxy-N(6),N(6),N(6)-trimethyl-L-lysine + succinate + CO2</text>
        <dbReference type="Rhea" id="RHEA:14181"/>
        <dbReference type="ChEBI" id="CHEBI:15379"/>
        <dbReference type="ChEBI" id="CHEBI:16526"/>
        <dbReference type="ChEBI" id="CHEBI:16810"/>
        <dbReference type="ChEBI" id="CHEBI:30031"/>
        <dbReference type="ChEBI" id="CHEBI:58100"/>
        <dbReference type="ChEBI" id="CHEBI:141499"/>
        <dbReference type="EC" id="1.14.11.8"/>
    </reaction>
</comment>
<evidence type="ECO:0000256" key="5">
    <source>
        <dbReference type="ARBA" id="ARBA00012267"/>
    </source>
</evidence>
<evidence type="ECO:0000256" key="10">
    <source>
        <dbReference type="ARBA" id="ARBA00023004"/>
    </source>
</evidence>
<keyword evidence="7" id="KW-0124">Carnitine biosynthesis</keyword>
<evidence type="ECO:0000256" key="7">
    <source>
        <dbReference type="ARBA" id="ARBA00022873"/>
    </source>
</evidence>
<dbReference type="InterPro" id="IPR003819">
    <property type="entry name" value="TauD/TfdA-like"/>
</dbReference>
<dbReference type="OMA" id="YPWRWLM"/>
<feature type="compositionally biased region" description="Low complexity" evidence="16">
    <location>
        <begin position="114"/>
        <end position="144"/>
    </location>
</feature>
<comment type="pathway">
    <text evidence="3">Amine and polyamine biosynthesis; carnitine biosynthesis.</text>
</comment>
<feature type="domain" description="Gamma-butyrobetaine hydroxylase-like N-terminal" evidence="18">
    <location>
        <begin position="168"/>
        <end position="236"/>
    </location>
</feature>
<proteinExistence type="inferred from homology"/>
<evidence type="ECO:0000256" key="15">
    <source>
        <dbReference type="ARBA" id="ARBA00049334"/>
    </source>
</evidence>
<evidence type="ECO:0000313" key="19">
    <source>
        <dbReference type="EMBL" id="KJE91176.1"/>
    </source>
</evidence>
<dbReference type="eggNOG" id="KOG3889">
    <property type="taxonomic scope" value="Eukaryota"/>
</dbReference>